<evidence type="ECO:0000256" key="4">
    <source>
        <dbReference type="ARBA" id="ARBA00023288"/>
    </source>
</evidence>
<dbReference type="InterPro" id="IPR008816">
    <property type="entry name" value="Gly_zipper_2TM_dom"/>
</dbReference>
<evidence type="ECO:0000313" key="6">
    <source>
        <dbReference type="EMBL" id="WNO54394.1"/>
    </source>
</evidence>
<dbReference type="Pfam" id="PF05433">
    <property type="entry name" value="Rick_17kDa_Anti"/>
    <property type="match status" value="1"/>
</dbReference>
<name>A0ABZ0BAT6_9SPHN</name>
<evidence type="ECO:0000256" key="1">
    <source>
        <dbReference type="ARBA" id="ARBA00004459"/>
    </source>
</evidence>
<dbReference type="Proteomes" id="UP001302249">
    <property type="component" value="Chromosome"/>
</dbReference>
<feature type="domain" description="Glycine zipper 2TM" evidence="5">
    <location>
        <begin position="81"/>
        <end position="120"/>
    </location>
</feature>
<protein>
    <recommendedName>
        <fullName evidence="3">17 kDa surface antigen</fullName>
    </recommendedName>
</protein>
<sequence>MKNKLMIAAGAAAMTMVGGCSQYGLGGGLGGDTGYGNDGYYDASRYYRSGDYQPRPLDKNDVVYRGSDGRYYCKRDDGTTGLIVGGLAGGVLGNIIAPGGSKTLGTIIGAAGGAIAGQQVDKGDVKCQ</sequence>
<organism evidence="6 7">
    <name type="scientific">Stakelama saccharophila</name>
    <dbReference type="NCBI Taxonomy" id="3075605"/>
    <lineage>
        <taxon>Bacteria</taxon>
        <taxon>Pseudomonadati</taxon>
        <taxon>Pseudomonadota</taxon>
        <taxon>Alphaproteobacteria</taxon>
        <taxon>Sphingomonadales</taxon>
        <taxon>Sphingomonadaceae</taxon>
        <taxon>Stakelama</taxon>
    </lineage>
</organism>
<keyword evidence="7" id="KW-1185">Reference proteome</keyword>
<comment type="subcellular location">
    <subcellularLocation>
        <location evidence="1">Cell outer membrane</location>
        <topology evidence="1">Lipid-anchor</topology>
    </subcellularLocation>
</comment>
<accession>A0ABZ0BAT6</accession>
<dbReference type="EMBL" id="CP135076">
    <property type="protein sequence ID" value="WNO54394.1"/>
    <property type="molecule type" value="Genomic_DNA"/>
</dbReference>
<dbReference type="PROSITE" id="PS51257">
    <property type="entry name" value="PROKAR_LIPOPROTEIN"/>
    <property type="match status" value="1"/>
</dbReference>
<keyword evidence="4" id="KW-0449">Lipoprotein</keyword>
<gene>
    <name evidence="6" type="ORF">RPR59_03820</name>
</gene>
<reference evidence="6 7" key="1">
    <citation type="submission" date="2023-09" db="EMBL/GenBank/DDBJ databases">
        <authorList>
            <person name="Rey-Velasco X."/>
        </authorList>
    </citation>
    <scope>NUCLEOTIDE SEQUENCE [LARGE SCALE GENOMIC DNA]</scope>
    <source>
        <strain evidence="6 7">W311</strain>
    </source>
</reference>
<evidence type="ECO:0000313" key="7">
    <source>
        <dbReference type="Proteomes" id="UP001302249"/>
    </source>
</evidence>
<dbReference type="RefSeq" id="WP_313916830.1">
    <property type="nucleotide sequence ID" value="NZ_CP135076.1"/>
</dbReference>
<evidence type="ECO:0000256" key="3">
    <source>
        <dbReference type="ARBA" id="ARBA00015281"/>
    </source>
</evidence>
<comment type="similarity">
    <text evidence="2">Belongs to the rickettsiale 17 kDa surface antigen family.</text>
</comment>
<evidence type="ECO:0000259" key="5">
    <source>
        <dbReference type="Pfam" id="PF05433"/>
    </source>
</evidence>
<proteinExistence type="inferred from homology"/>
<evidence type="ECO:0000256" key="2">
    <source>
        <dbReference type="ARBA" id="ARBA00008681"/>
    </source>
</evidence>